<feature type="domain" description="PRD" evidence="7">
    <location>
        <begin position="66"/>
        <end position="171"/>
    </location>
</feature>
<dbReference type="Pfam" id="PF00874">
    <property type="entry name" value="PRD"/>
    <property type="match status" value="2"/>
</dbReference>
<dbReference type="InterPro" id="IPR036634">
    <property type="entry name" value="PRD_sf"/>
</dbReference>
<organism evidence="8 9">
    <name type="scientific">Clostridium disporicum</name>
    <dbReference type="NCBI Taxonomy" id="84024"/>
    <lineage>
        <taxon>Bacteria</taxon>
        <taxon>Bacillati</taxon>
        <taxon>Bacillota</taxon>
        <taxon>Clostridia</taxon>
        <taxon>Eubacteriales</taxon>
        <taxon>Clostridiaceae</taxon>
        <taxon>Clostridium</taxon>
    </lineage>
</organism>
<dbReference type="InterPro" id="IPR001550">
    <property type="entry name" value="Transcrpt_antitermin_CS"/>
</dbReference>
<sequence length="282" mass="33062">MIIEKVLNNNVVVSIDPKTKKEIILLGSGIAFNKKIGQEVDESKIEKTFVLDDKTLGNKFKKLINQIPDGVFQLSHEIISHASKELNAKFDKQIYISLSDHIAFAIKRYKKNMMIKNELLNEIRRVHKKEYKVALWALEFLNRKLKIELPEDEAGFIALHFINASLNQSTINSIESTKIVKDILNIIRYYFSLEFKEDDLNYDRLLTHLKYFSKRIIENNQDNASEDEFINMVIKSYPEAYNCTLKIKEYIVNNYKYDVNSNEIVYLTLHIQRIVSVSRYDN</sequence>
<evidence type="ECO:0000313" key="8">
    <source>
        <dbReference type="EMBL" id="CUO49983.1"/>
    </source>
</evidence>
<dbReference type="PROSITE" id="PS00654">
    <property type="entry name" value="PRD_1"/>
    <property type="match status" value="1"/>
</dbReference>
<dbReference type="InterPro" id="IPR011608">
    <property type="entry name" value="PRD"/>
</dbReference>
<gene>
    <name evidence="8" type="primary">licT_2</name>
    <name evidence="8" type="ORF">ERS852471_01671</name>
</gene>
<dbReference type="Gene3D" id="1.10.1790.10">
    <property type="entry name" value="PRD domain"/>
    <property type="match status" value="2"/>
</dbReference>
<dbReference type="Gene3D" id="2.30.24.10">
    <property type="entry name" value="CAT RNA-binding domain"/>
    <property type="match status" value="1"/>
</dbReference>
<evidence type="ECO:0000259" key="7">
    <source>
        <dbReference type="PROSITE" id="PS51372"/>
    </source>
</evidence>
<dbReference type="InterPro" id="IPR050661">
    <property type="entry name" value="BglG_antiterminators"/>
</dbReference>
<evidence type="ECO:0000256" key="6">
    <source>
        <dbReference type="ARBA" id="ARBA00038510"/>
    </source>
</evidence>
<evidence type="ECO:0000256" key="5">
    <source>
        <dbReference type="ARBA" id="ARBA00023163"/>
    </source>
</evidence>
<evidence type="ECO:0000256" key="2">
    <source>
        <dbReference type="ARBA" id="ARBA00022884"/>
    </source>
</evidence>
<dbReference type="Pfam" id="PF03123">
    <property type="entry name" value="CAT_RBD"/>
    <property type="match status" value="1"/>
</dbReference>
<dbReference type="NCBIfam" id="NF046042">
    <property type="entry name" value="LicT"/>
    <property type="match status" value="1"/>
</dbReference>
<dbReference type="SUPFAM" id="SSF63520">
    <property type="entry name" value="PTS-regulatory domain, PRD"/>
    <property type="match status" value="2"/>
</dbReference>
<reference evidence="8 9" key="1">
    <citation type="submission" date="2015-09" db="EMBL/GenBank/DDBJ databases">
        <authorList>
            <consortium name="Pathogen Informatics"/>
        </authorList>
    </citation>
    <scope>NUCLEOTIDE SEQUENCE [LARGE SCALE GENOMIC DNA]</scope>
    <source>
        <strain evidence="8 9">2789STDY5834856</strain>
    </source>
</reference>
<keyword evidence="1" id="KW-0677">Repeat</keyword>
<dbReference type="Proteomes" id="UP000095594">
    <property type="component" value="Unassembled WGS sequence"/>
</dbReference>
<dbReference type="InterPro" id="IPR004341">
    <property type="entry name" value="CAT_RNA-bd_dom"/>
</dbReference>
<evidence type="ECO:0000313" key="9">
    <source>
        <dbReference type="Proteomes" id="UP000095594"/>
    </source>
</evidence>
<proteinExistence type="inferred from homology"/>
<evidence type="ECO:0000256" key="4">
    <source>
        <dbReference type="ARBA" id="ARBA00023159"/>
    </source>
</evidence>
<dbReference type="InterPro" id="IPR036650">
    <property type="entry name" value="CAT_RNA-bd_dom_sf"/>
</dbReference>
<evidence type="ECO:0000256" key="3">
    <source>
        <dbReference type="ARBA" id="ARBA00023015"/>
    </source>
</evidence>
<dbReference type="RefSeq" id="WP_055265560.1">
    <property type="nucleotide sequence ID" value="NZ_CABIXQ010000010.1"/>
</dbReference>
<accession>A0A174FII1</accession>
<comment type="similarity">
    <text evidence="6">Belongs to the transcriptional antiterminator BglG family.</text>
</comment>
<dbReference type="GO" id="GO:0045893">
    <property type="term" value="P:positive regulation of DNA-templated transcription"/>
    <property type="evidence" value="ECO:0007669"/>
    <property type="project" value="InterPro"/>
</dbReference>
<dbReference type="PANTHER" id="PTHR30185">
    <property type="entry name" value="CRYPTIC BETA-GLUCOSIDE BGL OPERON ANTITERMINATOR"/>
    <property type="match status" value="1"/>
</dbReference>
<dbReference type="SMART" id="SM01061">
    <property type="entry name" value="CAT_RBD"/>
    <property type="match status" value="1"/>
</dbReference>
<dbReference type="SUPFAM" id="SSF50151">
    <property type="entry name" value="SacY-like RNA-binding domain"/>
    <property type="match status" value="1"/>
</dbReference>
<keyword evidence="5" id="KW-0804">Transcription</keyword>
<dbReference type="AlphaFoldDB" id="A0A174FII1"/>
<dbReference type="OrthoDB" id="9813552at2"/>
<feature type="domain" description="PRD" evidence="7">
    <location>
        <begin position="172"/>
        <end position="281"/>
    </location>
</feature>
<evidence type="ECO:0000256" key="1">
    <source>
        <dbReference type="ARBA" id="ARBA00022737"/>
    </source>
</evidence>
<dbReference type="PANTHER" id="PTHR30185:SF15">
    <property type="entry name" value="CRYPTIC BETA-GLUCOSIDE BGL OPERON ANTITERMINATOR"/>
    <property type="match status" value="1"/>
</dbReference>
<protein>
    <submittedName>
        <fullName evidence="8">Transcriptional antiterminator</fullName>
    </submittedName>
</protein>
<keyword evidence="3" id="KW-0805">Transcription regulation</keyword>
<dbReference type="PROSITE" id="PS51372">
    <property type="entry name" value="PRD_2"/>
    <property type="match status" value="2"/>
</dbReference>
<name>A0A174FII1_9CLOT</name>
<keyword evidence="2" id="KW-0694">RNA-binding</keyword>
<keyword evidence="4" id="KW-0010">Activator</keyword>
<dbReference type="EMBL" id="CYZX01000010">
    <property type="protein sequence ID" value="CUO49983.1"/>
    <property type="molecule type" value="Genomic_DNA"/>
</dbReference>
<dbReference type="GO" id="GO:0003723">
    <property type="term" value="F:RNA binding"/>
    <property type="evidence" value="ECO:0007669"/>
    <property type="project" value="UniProtKB-KW"/>
</dbReference>